<dbReference type="InterPro" id="IPR058925">
    <property type="entry name" value="zf-C2H2_AcuF"/>
</dbReference>
<feature type="region of interest" description="Disordered" evidence="1">
    <location>
        <begin position="594"/>
        <end position="630"/>
    </location>
</feature>
<evidence type="ECO:0000313" key="4">
    <source>
        <dbReference type="Proteomes" id="UP000234254"/>
    </source>
</evidence>
<dbReference type="OrthoDB" id="5315052at2759"/>
<organism evidence="3 4">
    <name type="scientific">Aspergillus campestris (strain IBT 28561)</name>
    <dbReference type="NCBI Taxonomy" id="1392248"/>
    <lineage>
        <taxon>Eukaryota</taxon>
        <taxon>Fungi</taxon>
        <taxon>Dikarya</taxon>
        <taxon>Ascomycota</taxon>
        <taxon>Pezizomycotina</taxon>
        <taxon>Eurotiomycetes</taxon>
        <taxon>Eurotiomycetidae</taxon>
        <taxon>Eurotiales</taxon>
        <taxon>Aspergillaceae</taxon>
        <taxon>Aspergillus</taxon>
        <taxon>Aspergillus subgen. Circumdati</taxon>
    </lineage>
</organism>
<dbReference type="VEuPathDB" id="FungiDB:P168DRAFT_295055"/>
<feature type="compositionally biased region" description="Basic and acidic residues" evidence="1">
    <location>
        <begin position="449"/>
        <end position="459"/>
    </location>
</feature>
<feature type="compositionally biased region" description="Low complexity" evidence="1">
    <location>
        <begin position="886"/>
        <end position="896"/>
    </location>
</feature>
<feature type="compositionally biased region" description="Basic and acidic residues" evidence="1">
    <location>
        <begin position="543"/>
        <end position="559"/>
    </location>
</feature>
<proteinExistence type="predicted"/>
<accession>A0A2I1DAY2</accession>
<dbReference type="AlphaFoldDB" id="A0A2I1DAY2"/>
<feature type="compositionally biased region" description="Low complexity" evidence="1">
    <location>
        <begin position="1074"/>
        <end position="1089"/>
    </location>
</feature>
<feature type="region of interest" description="Disordered" evidence="1">
    <location>
        <begin position="1064"/>
        <end position="1089"/>
    </location>
</feature>
<feature type="region of interest" description="Disordered" evidence="1">
    <location>
        <begin position="874"/>
        <end position="900"/>
    </location>
</feature>
<dbReference type="PANTHER" id="PTHR35391">
    <property type="entry name" value="C2H2-TYPE DOMAIN-CONTAINING PROTEIN-RELATED"/>
    <property type="match status" value="1"/>
</dbReference>
<feature type="compositionally biased region" description="Low complexity" evidence="1">
    <location>
        <begin position="377"/>
        <end position="391"/>
    </location>
</feature>
<gene>
    <name evidence="3" type="ORF">P168DRAFT_295055</name>
</gene>
<dbReference type="RefSeq" id="XP_024695628.1">
    <property type="nucleotide sequence ID" value="XM_024838010.1"/>
</dbReference>
<feature type="compositionally biased region" description="Low complexity" evidence="1">
    <location>
        <begin position="983"/>
        <end position="1002"/>
    </location>
</feature>
<dbReference type="SMART" id="SM00355">
    <property type="entry name" value="ZnF_C2H2"/>
    <property type="match status" value="3"/>
</dbReference>
<dbReference type="PROSITE" id="PS00028">
    <property type="entry name" value="ZINC_FINGER_C2H2_1"/>
    <property type="match status" value="1"/>
</dbReference>
<name>A0A2I1DAY2_ASPC2</name>
<sequence length="1176" mass="126683">MSTLSSSMAPDNSSTPVIFHDPCYSDPYLSAPLDPEQDSFGSSAIRLTPNPDDRPSSRNPSPPPLNLDTSPSNHDGHTPSYSDFLSPSDLSSDFSNHTPPSTDHLSPHMSVGMASPPMTMDPLQLLSPNLSHNHTPSPDRAPVKGPTGAPALHFPHPLSMAPSPASDGRSAHDPLADVRGRSPIVKVESYSRGDSPVRGDRRPSQSFTHLSPHGGSAELDEDEDDNEDHHHHHHPHPHNDRPAPGVRSVFRGHDGAWIPNDTTGQAGVDPTCRTDDAVLSPSQMEMQRQLEQKNADIQMWSESVSEAGDDRPPLGRGRRRHSGVRPRAKSTGDRTLQQDYFQRHPPYQGTAVPGPGLLVHESEGEEEDSDDDDYSESESGSAGVGSPPVAVDEARWTQEPESMGPDEADDDEPSPHQFLGSTPWKDPAHDATPRATRVQPPTSTAAMVEWERRARETDTASRAATWGTKRISQYDAASVIGAGASLEGLTISNDRDGKPRGHIRRNSLLKFLQKRPSASHRNLSLKRPLSDVSLARTSTDATVRPEEPRGTPPRKDSFPHRLSISRSSRSPSLSTGGAVMAIAGQMAAIGGKDTLKAVSPNSPPPGPWSSIRARTRSHSELPSAPGLMDLMTSHDEDEEMTDDKGLVMELTPQPRLPVPTLEGFRAQITHLNPRLPPVLIERFATEQVRRYRKLVESKATHAQAVRQTRCAAGRHCFALGGGATLLAPRAGASEAPDAAHTQFQIPGHGGEPVEDPQMMGEGAVTAAQFPLGVPLPPVPRLPAEFECPVCFSVKKFQKPSDWTKHVHEDVQPFTCTFPHCTEPKSFKRKADWVRHESERHRQLEWWTCEVPDCQHTCYRKDNFVQHLVREHKMPEPKVKKTKGRKGAAAAASPADGPRGGEIEQLWNLVERCRHDTPQRPMDEPCRFCGNVCSSWKKLTVHLAKHMEQIAMPVLRLVDERDLSGAGPVGQPHDRFAPALVGVPTTTPTTTTTTPTATTTTTPLAPYHPDPLPNHGPDNGHGGGPHAGGSAAGMMSLHPTYVVPHLATPSGSLFSAEPGTMDAYDGVGSGGPFDGSGPLSGTTMLESPGGYVASAPGASASYPPPFNAGPRPRASQSELGVLPETSEYTTPPSDLPGVCDPRAGATYVSEHDPSHYAYPGGLAGMAGGMTYPPATGY</sequence>
<feature type="domain" description="C2H2-type" evidence="2">
    <location>
        <begin position="848"/>
        <end position="871"/>
    </location>
</feature>
<feature type="compositionally biased region" description="Polar residues" evidence="1">
    <location>
        <begin position="126"/>
        <end position="136"/>
    </location>
</feature>
<reference evidence="3" key="1">
    <citation type="submission" date="2016-12" db="EMBL/GenBank/DDBJ databases">
        <title>The genomes of Aspergillus section Nigri reveals drivers in fungal speciation.</title>
        <authorList>
            <consortium name="DOE Joint Genome Institute"/>
            <person name="Vesth T.C."/>
            <person name="Nybo J."/>
            <person name="Theobald S."/>
            <person name="Brandl J."/>
            <person name="Frisvad J.C."/>
            <person name="Nielsen K.F."/>
            <person name="Lyhne E.K."/>
            <person name="Kogle M.E."/>
            <person name="Kuo A."/>
            <person name="Riley R."/>
            <person name="Clum A."/>
            <person name="Nolan M."/>
            <person name="Lipzen A."/>
            <person name="Salamov A."/>
            <person name="Henrissat B."/>
            <person name="Wiebenga A."/>
            <person name="De vries R.P."/>
            <person name="Grigoriev I.V."/>
            <person name="Mortensen U.H."/>
            <person name="Andersen M.R."/>
            <person name="Baker S.E."/>
        </authorList>
    </citation>
    <scope>NUCLEOTIDE SEQUENCE</scope>
    <source>
        <strain evidence="3">IBT 28561</strain>
    </source>
</reference>
<feature type="region of interest" description="Disordered" evidence="1">
    <location>
        <begin position="970"/>
        <end position="1031"/>
    </location>
</feature>
<feature type="compositionally biased region" description="Polar residues" evidence="1">
    <location>
        <begin position="1"/>
        <end position="16"/>
    </location>
</feature>
<evidence type="ECO:0000259" key="2">
    <source>
        <dbReference type="PROSITE" id="PS00028"/>
    </source>
</evidence>
<feature type="compositionally biased region" description="Basic and acidic residues" evidence="1">
    <location>
        <begin position="189"/>
        <end position="203"/>
    </location>
</feature>
<feature type="region of interest" description="Disordered" evidence="1">
    <location>
        <begin position="513"/>
        <end position="575"/>
    </location>
</feature>
<feature type="region of interest" description="Disordered" evidence="1">
    <location>
        <begin position="1"/>
        <end position="276"/>
    </location>
</feature>
<feature type="compositionally biased region" description="Low complexity" evidence="1">
    <location>
        <begin position="79"/>
        <end position="95"/>
    </location>
</feature>
<feature type="compositionally biased region" description="Gly residues" evidence="1">
    <location>
        <begin position="1018"/>
        <end position="1030"/>
    </location>
</feature>
<comment type="caution">
    <text evidence="3">The sequence shown here is derived from an EMBL/GenBank/DDBJ whole genome shotgun (WGS) entry which is preliminary data.</text>
</comment>
<evidence type="ECO:0000313" key="3">
    <source>
        <dbReference type="EMBL" id="PKY07034.1"/>
    </source>
</evidence>
<feature type="compositionally biased region" description="Basic and acidic residues" evidence="1">
    <location>
        <begin position="169"/>
        <end position="180"/>
    </location>
</feature>
<dbReference type="Pfam" id="PF26082">
    <property type="entry name" value="zf-C2H2_AcuF"/>
    <property type="match status" value="1"/>
</dbReference>
<protein>
    <recommendedName>
        <fullName evidence="2">C2H2-type domain-containing protein</fullName>
    </recommendedName>
</protein>
<dbReference type="InterPro" id="IPR013087">
    <property type="entry name" value="Znf_C2H2_type"/>
</dbReference>
<feature type="region of interest" description="Disordered" evidence="1">
    <location>
        <begin position="1123"/>
        <end position="1143"/>
    </location>
</feature>
<dbReference type="EMBL" id="MSFM01000002">
    <property type="protein sequence ID" value="PKY07034.1"/>
    <property type="molecule type" value="Genomic_DNA"/>
</dbReference>
<feature type="compositionally biased region" description="Basic residues" evidence="1">
    <location>
        <begin position="316"/>
        <end position="328"/>
    </location>
</feature>
<evidence type="ECO:0000256" key="1">
    <source>
        <dbReference type="SAM" id="MobiDB-lite"/>
    </source>
</evidence>
<dbReference type="Proteomes" id="UP000234254">
    <property type="component" value="Unassembled WGS sequence"/>
</dbReference>
<feature type="region of interest" description="Disordered" evidence="1">
    <location>
        <begin position="303"/>
        <end position="464"/>
    </location>
</feature>
<dbReference type="PANTHER" id="PTHR35391:SF3">
    <property type="entry name" value="FINGER DOMAIN PROTEIN, PUTATIVE (AFU_ORTHOLOGUE AFUA_8G04300)-RELATED"/>
    <property type="match status" value="1"/>
</dbReference>
<feature type="compositionally biased region" description="Acidic residues" evidence="1">
    <location>
        <begin position="363"/>
        <end position="376"/>
    </location>
</feature>
<feature type="compositionally biased region" description="Low complexity" evidence="1">
    <location>
        <begin position="561"/>
        <end position="575"/>
    </location>
</feature>
<keyword evidence="4" id="KW-1185">Reference proteome</keyword>
<dbReference type="GeneID" id="36545534"/>